<dbReference type="Pfam" id="PF02899">
    <property type="entry name" value="Phage_int_SAM_1"/>
    <property type="match status" value="1"/>
</dbReference>
<dbReference type="InterPro" id="IPR050090">
    <property type="entry name" value="Tyrosine_recombinase_XerCD"/>
</dbReference>
<accession>A0ABS5P0F9</accession>
<dbReference type="Pfam" id="PF00589">
    <property type="entry name" value="Phage_integrase"/>
    <property type="match status" value="1"/>
</dbReference>
<dbReference type="PANTHER" id="PTHR30349:SF41">
    <property type="entry name" value="INTEGRASE_RECOMBINASE PROTEIN MJ0367-RELATED"/>
    <property type="match status" value="1"/>
</dbReference>
<dbReference type="InterPro" id="IPR013762">
    <property type="entry name" value="Integrase-like_cat_sf"/>
</dbReference>
<dbReference type="RefSeq" id="WP_213104357.1">
    <property type="nucleotide sequence ID" value="NZ_JAGYPM010000007.1"/>
</dbReference>
<keyword evidence="9" id="KW-1185">Reference proteome</keyword>
<dbReference type="PROSITE" id="PS51898">
    <property type="entry name" value="TYR_RECOMBINASE"/>
    <property type="match status" value="1"/>
</dbReference>
<evidence type="ECO:0000259" key="7">
    <source>
        <dbReference type="PROSITE" id="PS51900"/>
    </source>
</evidence>
<evidence type="ECO:0000256" key="1">
    <source>
        <dbReference type="ARBA" id="ARBA00008857"/>
    </source>
</evidence>
<evidence type="ECO:0000256" key="4">
    <source>
        <dbReference type="ARBA" id="ARBA00023172"/>
    </source>
</evidence>
<evidence type="ECO:0000259" key="6">
    <source>
        <dbReference type="PROSITE" id="PS51898"/>
    </source>
</evidence>
<dbReference type="SUPFAM" id="SSF56349">
    <property type="entry name" value="DNA breaking-rejoining enzymes"/>
    <property type="match status" value="1"/>
</dbReference>
<feature type="domain" description="Core-binding (CB)" evidence="7">
    <location>
        <begin position="21"/>
        <end position="119"/>
    </location>
</feature>
<dbReference type="InterPro" id="IPR044068">
    <property type="entry name" value="CB"/>
</dbReference>
<dbReference type="Gene3D" id="1.10.150.130">
    <property type="match status" value="1"/>
</dbReference>
<dbReference type="Gene3D" id="1.10.443.10">
    <property type="entry name" value="Intergrase catalytic core"/>
    <property type="match status" value="1"/>
</dbReference>
<dbReference type="Proteomes" id="UP000681027">
    <property type="component" value="Unassembled WGS sequence"/>
</dbReference>
<keyword evidence="2" id="KW-0229">DNA integration</keyword>
<proteinExistence type="inferred from homology"/>
<dbReference type="InterPro" id="IPR011010">
    <property type="entry name" value="DNA_brk_join_enz"/>
</dbReference>
<dbReference type="PANTHER" id="PTHR30349">
    <property type="entry name" value="PHAGE INTEGRASE-RELATED"/>
    <property type="match status" value="1"/>
</dbReference>
<evidence type="ECO:0000313" key="9">
    <source>
        <dbReference type="Proteomes" id="UP000681027"/>
    </source>
</evidence>
<reference evidence="8 9" key="1">
    <citation type="submission" date="2021-05" db="EMBL/GenBank/DDBJ databases">
        <title>Novel Bacillus species.</title>
        <authorList>
            <person name="Liu G."/>
        </authorList>
    </citation>
    <scope>NUCLEOTIDE SEQUENCE [LARGE SCALE GENOMIC DNA]</scope>
    <source>
        <strain evidence="8 9">FJAT-49705</strain>
    </source>
</reference>
<gene>
    <name evidence="8" type="ORF">KHA94_22550</name>
</gene>
<evidence type="ECO:0000256" key="3">
    <source>
        <dbReference type="ARBA" id="ARBA00023125"/>
    </source>
</evidence>
<comment type="similarity">
    <text evidence="1">Belongs to the 'phage' integrase family.</text>
</comment>
<keyword evidence="3 5" id="KW-0238">DNA-binding</keyword>
<protein>
    <submittedName>
        <fullName evidence="8">Tyrosine-type recombinase/integrase</fullName>
    </submittedName>
</protein>
<dbReference type="InterPro" id="IPR010998">
    <property type="entry name" value="Integrase_recombinase_N"/>
</dbReference>
<dbReference type="InterPro" id="IPR004107">
    <property type="entry name" value="Integrase_SAM-like_N"/>
</dbReference>
<sequence>MKVQEVLIDGKRRYVLIDENNKPVVPVIKYLKYLDNTGRAENTLRSYCRHLKLYFQYLKEKERGYEEVDLDLLAEFISWLRNPYQSIKVIQLKQTKAKRSERTVNTILTCVQGFYDYLMRIEDYEKDLFEKTKKQMTGNYRSFKPFLHHISKGKPFDKNILKMKEPRRDVLTLTRDQVQLVHDACSNIRDILLIRVLYEGGLRIGEALSLWIEDFDISSTNIRVRKSKSVSGEGRKVYVSADTMNIFQDYLIELHDADTNFVFINLSGPNRGEPLKYRAAFDVIERISKKTKVDVTPHMLRHTYATELHEQGMDVSIIQKLLGHSNVQTTIQTYIHPTDETIRKEWQKAHDRMKGDNKNDFK</sequence>
<feature type="domain" description="Tyr recombinase" evidence="6">
    <location>
        <begin position="168"/>
        <end position="347"/>
    </location>
</feature>
<dbReference type="InterPro" id="IPR002104">
    <property type="entry name" value="Integrase_catalytic"/>
</dbReference>
<evidence type="ECO:0000256" key="5">
    <source>
        <dbReference type="PROSITE-ProRule" id="PRU01248"/>
    </source>
</evidence>
<evidence type="ECO:0000256" key="2">
    <source>
        <dbReference type="ARBA" id="ARBA00022908"/>
    </source>
</evidence>
<dbReference type="PROSITE" id="PS51900">
    <property type="entry name" value="CB"/>
    <property type="match status" value="1"/>
</dbReference>
<comment type="caution">
    <text evidence="8">The sequence shown here is derived from an EMBL/GenBank/DDBJ whole genome shotgun (WGS) entry which is preliminary data.</text>
</comment>
<evidence type="ECO:0000313" key="8">
    <source>
        <dbReference type="EMBL" id="MBS4192903.1"/>
    </source>
</evidence>
<name>A0ABS5P0F9_9BACI</name>
<organism evidence="8 9">
    <name type="scientific">Cytobacillus citreus</name>
    <dbReference type="NCBI Taxonomy" id="2833586"/>
    <lineage>
        <taxon>Bacteria</taxon>
        <taxon>Bacillati</taxon>
        <taxon>Bacillota</taxon>
        <taxon>Bacilli</taxon>
        <taxon>Bacillales</taxon>
        <taxon>Bacillaceae</taxon>
        <taxon>Cytobacillus</taxon>
    </lineage>
</organism>
<keyword evidence="4" id="KW-0233">DNA recombination</keyword>
<dbReference type="EMBL" id="JAGYPM010000007">
    <property type="protein sequence ID" value="MBS4192903.1"/>
    <property type="molecule type" value="Genomic_DNA"/>
</dbReference>